<feature type="region of interest" description="Disordered" evidence="1">
    <location>
        <begin position="142"/>
        <end position="169"/>
    </location>
</feature>
<dbReference type="Pfam" id="PF25896">
    <property type="entry name" value="HTH_AT3G52170"/>
    <property type="match status" value="1"/>
</dbReference>
<feature type="domain" description="AT3G52170-like helix-turn-helix" evidence="2">
    <location>
        <begin position="62"/>
        <end position="110"/>
    </location>
</feature>
<dbReference type="RefSeq" id="XP_011031579.1">
    <property type="nucleotide sequence ID" value="XM_011033277.1"/>
</dbReference>
<evidence type="ECO:0000313" key="3">
    <source>
        <dbReference type="Proteomes" id="UP000694918"/>
    </source>
</evidence>
<dbReference type="Proteomes" id="UP000694918">
    <property type="component" value="Unplaced"/>
</dbReference>
<dbReference type="AlphaFoldDB" id="A0AAJ6ULK6"/>
<dbReference type="GeneID" id="105130674"/>
<dbReference type="InterPro" id="IPR058941">
    <property type="entry name" value="HTH_AT3G52170-like"/>
</dbReference>
<dbReference type="InterPro" id="IPR058942">
    <property type="entry name" value="AT3G52170-like"/>
</dbReference>
<name>A0AAJ6ULK6_POPEU</name>
<feature type="compositionally biased region" description="Basic and acidic residues" evidence="1">
    <location>
        <begin position="159"/>
        <end position="169"/>
    </location>
</feature>
<sequence length="460" mass="50597">MTPKPKPVCLSLPLSEIVGFVCQGWRVFFLIMHAVKGGWVGQTFALAKCNDSGGKKSRIRRSKEERKGMVESFIKTYQNLNNGHFPSLNLTHKEVGGSFYTVREIVREIIQENRVLGPGKLSPEEQHNVQFVEQYPLGTISTEPQASLSTSPTGSPVPDQHDEGSSEEHLISELQVEPEQQGFDNGSHVIVKNEEADKPEVVEVQETEPLEIEKRMEEVAASDSKLTQMADVMVETFPLPPVTKPAGNLNGNCSNVREKNGTCEEKNVENVLLEPEHDPGNGISLPDRITSLTDSSLADDKEVDKSAVQLLEQSSDMVREQAVENFADLAMASSHASVTKGSILEDAEADMDVKLKSPHDNKTIAETKVASAQNAMQTKSLDGNHVTVSICPSIAKEIEIKDKAAVLHSRASQKGNSPTLNRINLESWEAASKNQTKPETNPLWAIFKSFLAAFVKFWSE</sequence>
<protein>
    <submittedName>
        <fullName evidence="4">Uncharacterized protein LOC105130674 isoform X1</fullName>
    </submittedName>
</protein>
<dbReference type="KEGG" id="peu:105130674"/>
<evidence type="ECO:0000256" key="1">
    <source>
        <dbReference type="SAM" id="MobiDB-lite"/>
    </source>
</evidence>
<gene>
    <name evidence="4" type="primary">LOC105130674</name>
</gene>
<reference evidence="4" key="1">
    <citation type="submission" date="2025-08" db="UniProtKB">
        <authorList>
            <consortium name="RefSeq"/>
        </authorList>
    </citation>
    <scope>IDENTIFICATION</scope>
</reference>
<dbReference type="PANTHER" id="PTHR34568">
    <property type="entry name" value="RRM DOMAIN-CONTAINING PROTEIN"/>
    <property type="match status" value="1"/>
</dbReference>
<dbReference type="PANTHER" id="PTHR34568:SF1">
    <property type="entry name" value="DNA BINDING PROTEIN"/>
    <property type="match status" value="1"/>
</dbReference>
<evidence type="ECO:0000313" key="4">
    <source>
        <dbReference type="RefSeq" id="XP_011031579.1"/>
    </source>
</evidence>
<proteinExistence type="predicted"/>
<keyword evidence="3" id="KW-1185">Reference proteome</keyword>
<feature type="compositionally biased region" description="Polar residues" evidence="1">
    <location>
        <begin position="142"/>
        <end position="154"/>
    </location>
</feature>
<organism evidence="3 4">
    <name type="scientific">Populus euphratica</name>
    <name type="common">Euphrates poplar</name>
    <dbReference type="NCBI Taxonomy" id="75702"/>
    <lineage>
        <taxon>Eukaryota</taxon>
        <taxon>Viridiplantae</taxon>
        <taxon>Streptophyta</taxon>
        <taxon>Embryophyta</taxon>
        <taxon>Tracheophyta</taxon>
        <taxon>Spermatophyta</taxon>
        <taxon>Magnoliopsida</taxon>
        <taxon>eudicotyledons</taxon>
        <taxon>Gunneridae</taxon>
        <taxon>Pentapetalae</taxon>
        <taxon>rosids</taxon>
        <taxon>fabids</taxon>
        <taxon>Malpighiales</taxon>
        <taxon>Salicaceae</taxon>
        <taxon>Saliceae</taxon>
        <taxon>Populus</taxon>
    </lineage>
</organism>
<evidence type="ECO:0000259" key="2">
    <source>
        <dbReference type="Pfam" id="PF25896"/>
    </source>
</evidence>
<accession>A0AAJ6ULK6</accession>